<dbReference type="AlphaFoldDB" id="A0A820JQB3"/>
<comment type="caution">
    <text evidence="2">The sequence shown here is derived from an EMBL/GenBank/DDBJ whole genome shotgun (WGS) entry which is preliminary data.</text>
</comment>
<evidence type="ECO:0000313" key="2">
    <source>
        <dbReference type="EMBL" id="CAF4329719.1"/>
    </source>
</evidence>
<name>A0A820JQB3_9BILA</name>
<dbReference type="Proteomes" id="UP000663881">
    <property type="component" value="Unassembled WGS sequence"/>
</dbReference>
<organism evidence="2 3">
    <name type="scientific">Adineta steineri</name>
    <dbReference type="NCBI Taxonomy" id="433720"/>
    <lineage>
        <taxon>Eukaryota</taxon>
        <taxon>Metazoa</taxon>
        <taxon>Spiralia</taxon>
        <taxon>Gnathifera</taxon>
        <taxon>Rotifera</taxon>
        <taxon>Eurotatoria</taxon>
        <taxon>Bdelloidea</taxon>
        <taxon>Adinetida</taxon>
        <taxon>Adinetidae</taxon>
        <taxon>Adineta</taxon>
    </lineage>
</organism>
<feature type="non-terminal residue" evidence="2">
    <location>
        <position position="59"/>
    </location>
</feature>
<proteinExistence type="predicted"/>
<gene>
    <name evidence="2" type="ORF">OKA104_LOCUS47703</name>
</gene>
<protein>
    <submittedName>
        <fullName evidence="2">Uncharacterized protein</fullName>
    </submittedName>
</protein>
<dbReference type="EMBL" id="CAJOAY010019370">
    <property type="protein sequence ID" value="CAF4329719.1"/>
    <property type="molecule type" value="Genomic_DNA"/>
</dbReference>
<evidence type="ECO:0000313" key="3">
    <source>
        <dbReference type="Proteomes" id="UP000663881"/>
    </source>
</evidence>
<evidence type="ECO:0000256" key="1">
    <source>
        <dbReference type="SAM" id="MobiDB-lite"/>
    </source>
</evidence>
<accession>A0A820JQB3</accession>
<feature type="compositionally biased region" description="Basic residues" evidence="1">
    <location>
        <begin position="42"/>
        <end position="59"/>
    </location>
</feature>
<sequence length="59" mass="6853">MTTPDAPKFGVKFPSRKERTVKLVTKCETREIQKRLEPPKPPRVRPPPKPKVPKKPKPR</sequence>
<feature type="region of interest" description="Disordered" evidence="1">
    <location>
        <begin position="27"/>
        <end position="59"/>
    </location>
</feature>
<feature type="compositionally biased region" description="Basic and acidic residues" evidence="1">
    <location>
        <begin position="27"/>
        <end position="40"/>
    </location>
</feature>
<reference evidence="2" key="1">
    <citation type="submission" date="2021-02" db="EMBL/GenBank/DDBJ databases">
        <authorList>
            <person name="Nowell W R."/>
        </authorList>
    </citation>
    <scope>NUCLEOTIDE SEQUENCE</scope>
</reference>